<name>A0A1C1CHP3_9EURO</name>
<evidence type="ECO:0000313" key="1">
    <source>
        <dbReference type="EMBL" id="OCT48028.1"/>
    </source>
</evidence>
<dbReference type="AlphaFoldDB" id="A0A1C1CHP3"/>
<reference evidence="2" key="1">
    <citation type="submission" date="2015-07" db="EMBL/GenBank/DDBJ databases">
        <authorList>
            <person name="Teixeira M.M."/>
            <person name="Souza R.C."/>
            <person name="Almeida L.G."/>
            <person name="Vicente V.A."/>
            <person name="de Hoog S."/>
            <person name="Bocca A.L."/>
            <person name="de Almeida S.R."/>
            <person name="Vasconcelos A.T."/>
            <person name="Felipe M.S."/>
        </authorList>
    </citation>
    <scope>NUCLEOTIDE SEQUENCE [LARGE SCALE GENOMIC DNA]</scope>
    <source>
        <strain evidence="2">KSF</strain>
    </source>
</reference>
<proteinExistence type="predicted"/>
<organism evidence="1 2">
    <name type="scientific">Cladophialophora carrionii</name>
    <dbReference type="NCBI Taxonomy" id="86049"/>
    <lineage>
        <taxon>Eukaryota</taxon>
        <taxon>Fungi</taxon>
        <taxon>Dikarya</taxon>
        <taxon>Ascomycota</taxon>
        <taxon>Pezizomycotina</taxon>
        <taxon>Eurotiomycetes</taxon>
        <taxon>Chaetothyriomycetidae</taxon>
        <taxon>Chaetothyriales</taxon>
        <taxon>Herpotrichiellaceae</taxon>
        <taxon>Cladophialophora</taxon>
    </lineage>
</organism>
<dbReference type="Proteomes" id="UP000094526">
    <property type="component" value="Unassembled WGS sequence"/>
</dbReference>
<sequence>MHLAPASLTRFNAITKWVNPCSFLSQKDKAGDGGAFPRYSATNTVAGIRAEPQAAQVTYQSHRALCSTLGNHWASSTTIVEDKEHEYKLATGDAIRDVAHGVLFLHPSTDPFISSPARTWVPPITEA</sequence>
<dbReference type="VEuPathDB" id="FungiDB:CLCR_04432"/>
<dbReference type="EMBL" id="LGRB01000012">
    <property type="protein sequence ID" value="OCT48028.1"/>
    <property type="molecule type" value="Genomic_DNA"/>
</dbReference>
<comment type="caution">
    <text evidence="1">The sequence shown here is derived from an EMBL/GenBank/DDBJ whole genome shotgun (WGS) entry which is preliminary data.</text>
</comment>
<keyword evidence="2" id="KW-1185">Reference proteome</keyword>
<protein>
    <submittedName>
        <fullName evidence="1">Uncharacterized protein</fullName>
    </submittedName>
</protein>
<accession>A0A1C1CHP3</accession>
<evidence type="ECO:0000313" key="2">
    <source>
        <dbReference type="Proteomes" id="UP000094526"/>
    </source>
</evidence>
<gene>
    <name evidence="1" type="ORF">CLCR_04432</name>
</gene>